<gene>
    <name evidence="2" type="ORF">K491DRAFT_279083</name>
</gene>
<dbReference type="Proteomes" id="UP000799324">
    <property type="component" value="Unassembled WGS sequence"/>
</dbReference>
<keyword evidence="3" id="KW-1185">Reference proteome</keyword>
<sequence length="164" mass="18290">MASKRHHSIPQAVSPIRDTVPKSLELYATTSSERAQPPSRKPAPTVTCRLSRISAFAAVDRSVNERAYESANTRNYEAVLGSAADKRQRLIGAGPVLCILKQPRIRLTRKGGGLRSETGPRNFPWLWHFYCPFFYTLQLKTAAFACLHDLSCKTRNFSGCATYS</sequence>
<protein>
    <submittedName>
        <fullName evidence="2">Uncharacterized protein</fullName>
    </submittedName>
</protein>
<evidence type="ECO:0000313" key="2">
    <source>
        <dbReference type="EMBL" id="KAF2647771.1"/>
    </source>
</evidence>
<evidence type="ECO:0000313" key="3">
    <source>
        <dbReference type="Proteomes" id="UP000799324"/>
    </source>
</evidence>
<proteinExistence type="predicted"/>
<evidence type="ECO:0000256" key="1">
    <source>
        <dbReference type="SAM" id="MobiDB-lite"/>
    </source>
</evidence>
<dbReference type="AlphaFoldDB" id="A0A6A6SL98"/>
<feature type="region of interest" description="Disordered" evidence="1">
    <location>
        <begin position="1"/>
        <end position="21"/>
    </location>
</feature>
<accession>A0A6A6SL98</accession>
<organism evidence="2 3">
    <name type="scientific">Lophiostoma macrostomum CBS 122681</name>
    <dbReference type="NCBI Taxonomy" id="1314788"/>
    <lineage>
        <taxon>Eukaryota</taxon>
        <taxon>Fungi</taxon>
        <taxon>Dikarya</taxon>
        <taxon>Ascomycota</taxon>
        <taxon>Pezizomycotina</taxon>
        <taxon>Dothideomycetes</taxon>
        <taxon>Pleosporomycetidae</taxon>
        <taxon>Pleosporales</taxon>
        <taxon>Lophiostomataceae</taxon>
        <taxon>Lophiostoma</taxon>
    </lineage>
</organism>
<name>A0A6A6SL98_9PLEO</name>
<reference evidence="2" key="1">
    <citation type="journal article" date="2020" name="Stud. Mycol.">
        <title>101 Dothideomycetes genomes: a test case for predicting lifestyles and emergence of pathogens.</title>
        <authorList>
            <person name="Haridas S."/>
            <person name="Albert R."/>
            <person name="Binder M."/>
            <person name="Bloem J."/>
            <person name="Labutti K."/>
            <person name="Salamov A."/>
            <person name="Andreopoulos B."/>
            <person name="Baker S."/>
            <person name="Barry K."/>
            <person name="Bills G."/>
            <person name="Bluhm B."/>
            <person name="Cannon C."/>
            <person name="Castanera R."/>
            <person name="Culley D."/>
            <person name="Daum C."/>
            <person name="Ezra D."/>
            <person name="Gonzalez J."/>
            <person name="Henrissat B."/>
            <person name="Kuo A."/>
            <person name="Liang C."/>
            <person name="Lipzen A."/>
            <person name="Lutzoni F."/>
            <person name="Magnuson J."/>
            <person name="Mondo S."/>
            <person name="Nolan M."/>
            <person name="Ohm R."/>
            <person name="Pangilinan J."/>
            <person name="Park H.-J."/>
            <person name="Ramirez L."/>
            <person name="Alfaro M."/>
            <person name="Sun H."/>
            <person name="Tritt A."/>
            <person name="Yoshinaga Y."/>
            <person name="Zwiers L.-H."/>
            <person name="Turgeon B."/>
            <person name="Goodwin S."/>
            <person name="Spatafora J."/>
            <person name="Crous P."/>
            <person name="Grigoriev I."/>
        </authorList>
    </citation>
    <scope>NUCLEOTIDE SEQUENCE</scope>
    <source>
        <strain evidence="2">CBS 122681</strain>
    </source>
</reference>
<dbReference type="EMBL" id="MU004584">
    <property type="protein sequence ID" value="KAF2647771.1"/>
    <property type="molecule type" value="Genomic_DNA"/>
</dbReference>